<evidence type="ECO:0000259" key="2">
    <source>
        <dbReference type="Pfam" id="PF13439"/>
    </source>
</evidence>
<name>A0A2H0V5L1_9BACT</name>
<feature type="domain" description="Glycosyltransferase subfamily 4-like N-terminal" evidence="2">
    <location>
        <begin position="30"/>
        <end position="135"/>
    </location>
</feature>
<dbReference type="EMBL" id="PFAP01000007">
    <property type="protein sequence ID" value="PIR94394.1"/>
    <property type="molecule type" value="Genomic_DNA"/>
</dbReference>
<accession>A0A2H0V5L1</accession>
<protein>
    <recommendedName>
        <fullName evidence="5">Glycosyltransferase subfamily 4-like N-terminal domain-containing protein</fullName>
    </recommendedName>
</protein>
<evidence type="ECO:0000313" key="3">
    <source>
        <dbReference type="EMBL" id="PIR94394.1"/>
    </source>
</evidence>
<dbReference type="InterPro" id="IPR028098">
    <property type="entry name" value="Glyco_trans_4-like_N"/>
</dbReference>
<reference evidence="4" key="1">
    <citation type="submission" date="2017-09" db="EMBL/GenBank/DDBJ databases">
        <title>Depth-based differentiation of microbial function through sediment-hosted aquifers and enrichment of novel symbionts in the deep terrestrial subsurface.</title>
        <authorList>
            <person name="Probst A.J."/>
            <person name="Ladd B."/>
            <person name="Jarett J.K."/>
            <person name="Geller-Mcgrath D.E."/>
            <person name="Sieber C.M.K."/>
            <person name="Emerson J.B."/>
            <person name="Anantharaman K."/>
            <person name="Thomas B.C."/>
            <person name="Malmstrom R."/>
            <person name="Stieglmeier M."/>
            <person name="Klingl A."/>
            <person name="Woyke T."/>
            <person name="Ryan C.M."/>
            <person name="Banfield J.F."/>
        </authorList>
    </citation>
    <scope>NUCLEOTIDE SEQUENCE [LARGE SCALE GENOMIC DNA]</scope>
</reference>
<dbReference type="Proteomes" id="UP000229901">
    <property type="component" value="Unassembled WGS sequence"/>
</dbReference>
<dbReference type="Pfam" id="PF13439">
    <property type="entry name" value="Glyco_transf_4"/>
    <property type="match status" value="1"/>
</dbReference>
<dbReference type="PANTHER" id="PTHR45947">
    <property type="entry name" value="SULFOQUINOVOSYL TRANSFERASE SQD2"/>
    <property type="match status" value="1"/>
</dbReference>
<evidence type="ECO:0000259" key="1">
    <source>
        <dbReference type="Pfam" id="PF00534"/>
    </source>
</evidence>
<dbReference type="PANTHER" id="PTHR45947:SF3">
    <property type="entry name" value="SULFOQUINOVOSYL TRANSFERASE SQD2"/>
    <property type="match status" value="1"/>
</dbReference>
<comment type="caution">
    <text evidence="3">The sequence shown here is derived from an EMBL/GenBank/DDBJ whole genome shotgun (WGS) entry which is preliminary data.</text>
</comment>
<feature type="domain" description="Glycosyl transferase family 1" evidence="1">
    <location>
        <begin position="177"/>
        <end position="321"/>
    </location>
</feature>
<sequence>MWNGFSLEKENMSRNKIRVAMVAPPFGDTGGPEIVVQNLVNELLSLDVDVTLFAPADWKTQAKLIPTLEQSIWNMSKLKSINPIIMRNLVVASQIEVLKYQDKFDIVHVHSQGNAYFVGKNLTIPCVLSLHNRFLEVVLEQLRTVGIYIVALSETQKGTSEVLAVIYNGVPTAEIRPSFKKGKYLMFVGRLADQKGADIAIRIALKAEKKLLIFGRVGKTDERKDYYQEKLKPYLNDENIIHMGDVSHEEIYDYLREAEALLFPIRRPEVCPLVVEEALACGTPVIGSRVNPLPEMLPNARTAFLSNDFDAMVEAAKNIDQFDRAECRQYAEENFDSSVMAKKYVELYKKIIRENKK</sequence>
<evidence type="ECO:0000313" key="4">
    <source>
        <dbReference type="Proteomes" id="UP000229901"/>
    </source>
</evidence>
<organism evidence="3 4">
    <name type="scientific">Candidatus Falkowbacteria bacterium CG10_big_fil_rev_8_21_14_0_10_39_11</name>
    <dbReference type="NCBI Taxonomy" id="1974565"/>
    <lineage>
        <taxon>Bacteria</taxon>
        <taxon>Candidatus Falkowiibacteriota</taxon>
    </lineage>
</organism>
<dbReference type="AlphaFoldDB" id="A0A2H0V5L1"/>
<dbReference type="InterPro" id="IPR050194">
    <property type="entry name" value="Glycosyltransferase_grp1"/>
</dbReference>
<dbReference type="InterPro" id="IPR001296">
    <property type="entry name" value="Glyco_trans_1"/>
</dbReference>
<dbReference type="GO" id="GO:0016757">
    <property type="term" value="F:glycosyltransferase activity"/>
    <property type="evidence" value="ECO:0007669"/>
    <property type="project" value="InterPro"/>
</dbReference>
<dbReference type="SUPFAM" id="SSF53756">
    <property type="entry name" value="UDP-Glycosyltransferase/glycogen phosphorylase"/>
    <property type="match status" value="1"/>
</dbReference>
<evidence type="ECO:0008006" key="5">
    <source>
        <dbReference type="Google" id="ProtNLM"/>
    </source>
</evidence>
<gene>
    <name evidence="3" type="ORF">COT97_01655</name>
</gene>
<proteinExistence type="predicted"/>
<dbReference type="Pfam" id="PF00534">
    <property type="entry name" value="Glycos_transf_1"/>
    <property type="match status" value="1"/>
</dbReference>
<dbReference type="Gene3D" id="3.40.50.2000">
    <property type="entry name" value="Glycogen Phosphorylase B"/>
    <property type="match status" value="2"/>
</dbReference>